<dbReference type="Pfam" id="PF00728">
    <property type="entry name" value="Glyco_hydro_20"/>
    <property type="match status" value="1"/>
</dbReference>
<dbReference type="Pfam" id="PF18088">
    <property type="entry name" value="Glyco_H_20C_C"/>
    <property type="match status" value="1"/>
</dbReference>
<dbReference type="AlphaFoldDB" id="A0A0R1X1U8"/>
<evidence type="ECO:0000259" key="3">
    <source>
        <dbReference type="Pfam" id="PF00728"/>
    </source>
</evidence>
<dbReference type="InterPro" id="IPR041063">
    <property type="entry name" value="Glyco_H_20C_C"/>
</dbReference>
<dbReference type="GO" id="GO:0004563">
    <property type="term" value="F:beta-N-acetylhexosaminidase activity"/>
    <property type="evidence" value="ECO:0007669"/>
    <property type="project" value="UniProtKB-ARBA"/>
</dbReference>
<dbReference type="PANTHER" id="PTHR21040">
    <property type="entry name" value="BCDNA.GH04120"/>
    <property type="match status" value="1"/>
</dbReference>
<evidence type="ECO:0000256" key="1">
    <source>
        <dbReference type="ARBA" id="ARBA00006285"/>
    </source>
</evidence>
<evidence type="ECO:0000256" key="2">
    <source>
        <dbReference type="ARBA" id="ARBA00022801"/>
    </source>
</evidence>
<dbReference type="PATRIC" id="fig|1122147.4.peg.1626"/>
<name>A0A0R1X1U8_9LACO</name>
<organism evidence="5 6">
    <name type="scientific">Schleiferilactobacillus harbinensis DSM 16991</name>
    <dbReference type="NCBI Taxonomy" id="1122147"/>
    <lineage>
        <taxon>Bacteria</taxon>
        <taxon>Bacillati</taxon>
        <taxon>Bacillota</taxon>
        <taxon>Bacilli</taxon>
        <taxon>Lactobacillales</taxon>
        <taxon>Lactobacillaceae</taxon>
        <taxon>Schleiferilactobacillus</taxon>
    </lineage>
</organism>
<dbReference type="InterPro" id="IPR038901">
    <property type="entry name" value="HEXDC-like"/>
</dbReference>
<dbReference type="Gene3D" id="1.20.120.670">
    <property type="entry name" value="N-acetyl-b-d-glucoasminidase"/>
    <property type="match status" value="1"/>
</dbReference>
<evidence type="ECO:0000313" key="5">
    <source>
        <dbReference type="EMBL" id="KRM23709.1"/>
    </source>
</evidence>
<dbReference type="RefSeq" id="WP_162143229.1">
    <property type="nucleotide sequence ID" value="NZ_AUEH01000017.1"/>
</dbReference>
<sequence>MMQLHFTDLPTDLRAGVAIMAPRLGFTIGDTGTTVSIASTPNGPLQVTVEEGTAHIGYPTRAAFFRGLTALVHALQQDEPLAITETPRFETAGLMLDMSRNAALTVAGLEDMLAESARVGLNSALLYMEDVYAVPEYPYWGYQRGRLTQDELRAVDDFGDALGIEVIPCIQTLAHLLNPMKWPFMNDIRDTPGILLVDEPKTYAFLRTIIQAASAPFRTKKIHIGMDEAHELGRGVYQDRHGLVDRTEIMLKHVKQVTAITAELGLHPIMWSDMWFEAAGYGYDNPQTRFPEALKAAIPDVELMYWDYYRDDETLYEQLIAKHQELGRPVSLATGVWTWNGIAPNYGKTMATMDAGMVAAKVMGLKTVYATMWGDDGGETPFTAAALGIQNFAEQVYHQVVRPGILATAFARYQGKKAADYLVLDQFDQLPELTPHNPAATNPSKIVLYEDLLSPVFAANTAHVDLLGHYQQLAAQLQKIVIKGQPDQAGQDIFVFYSFLATALVRKLQSIAAIRQAYDAKDRAAMGVAVAGLNELRTALTALRDAHRTCWFALYSPFGWEVLDIRYGGLLSRVDSVQWRLQ</sequence>
<reference evidence="5 6" key="1">
    <citation type="journal article" date="2015" name="Genome Announc.">
        <title>Expanding the biotechnology potential of lactobacilli through comparative genomics of 213 strains and associated genera.</title>
        <authorList>
            <person name="Sun Z."/>
            <person name="Harris H.M."/>
            <person name="McCann A."/>
            <person name="Guo C."/>
            <person name="Argimon S."/>
            <person name="Zhang W."/>
            <person name="Yang X."/>
            <person name="Jeffery I.B."/>
            <person name="Cooney J.C."/>
            <person name="Kagawa T.F."/>
            <person name="Liu W."/>
            <person name="Song Y."/>
            <person name="Salvetti E."/>
            <person name="Wrobel A."/>
            <person name="Rasinkangas P."/>
            <person name="Parkhill J."/>
            <person name="Rea M.C."/>
            <person name="O'Sullivan O."/>
            <person name="Ritari J."/>
            <person name="Douillard F.P."/>
            <person name="Paul Ross R."/>
            <person name="Yang R."/>
            <person name="Briner A.E."/>
            <person name="Felis G.E."/>
            <person name="de Vos W.M."/>
            <person name="Barrangou R."/>
            <person name="Klaenhammer T.R."/>
            <person name="Caufield P.W."/>
            <person name="Cui Y."/>
            <person name="Zhang H."/>
            <person name="O'Toole P.W."/>
        </authorList>
    </citation>
    <scope>NUCLEOTIDE SEQUENCE [LARGE SCALE GENOMIC DNA]</scope>
    <source>
        <strain evidence="5 6">DSM 16991</strain>
    </source>
</reference>
<accession>A0A0R1X1U8</accession>
<protein>
    <submittedName>
        <fullName evidence="5">Uncharacterized protein</fullName>
    </submittedName>
</protein>
<comment type="similarity">
    <text evidence="1">Belongs to the glycosyl hydrolase 20 family.</text>
</comment>
<feature type="domain" description="Glycoside Hydrolase 20C C-terminal" evidence="4">
    <location>
        <begin position="420"/>
        <end position="582"/>
    </location>
</feature>
<evidence type="ECO:0000313" key="6">
    <source>
        <dbReference type="Proteomes" id="UP000050949"/>
    </source>
</evidence>
<evidence type="ECO:0000259" key="4">
    <source>
        <dbReference type="Pfam" id="PF18088"/>
    </source>
</evidence>
<dbReference type="CDD" id="cd06565">
    <property type="entry name" value="GH20_GcnA-like"/>
    <property type="match status" value="1"/>
</dbReference>
<dbReference type="InterPro" id="IPR017853">
    <property type="entry name" value="GH"/>
</dbReference>
<gene>
    <name evidence="5" type="ORF">FC91_GL001567</name>
</gene>
<comment type="caution">
    <text evidence="5">The sequence shown here is derived from an EMBL/GenBank/DDBJ whole genome shotgun (WGS) entry which is preliminary data.</text>
</comment>
<dbReference type="Gene3D" id="3.20.20.80">
    <property type="entry name" value="Glycosidases"/>
    <property type="match status" value="1"/>
</dbReference>
<dbReference type="EMBL" id="AZFW01000150">
    <property type="protein sequence ID" value="KRM23709.1"/>
    <property type="molecule type" value="Genomic_DNA"/>
</dbReference>
<dbReference type="SUPFAM" id="SSF51445">
    <property type="entry name" value="(Trans)glycosidases"/>
    <property type="match status" value="1"/>
</dbReference>
<dbReference type="GO" id="GO:0005975">
    <property type="term" value="P:carbohydrate metabolic process"/>
    <property type="evidence" value="ECO:0007669"/>
    <property type="project" value="InterPro"/>
</dbReference>
<proteinExistence type="inferred from homology"/>
<feature type="domain" description="Glycoside hydrolase family 20 catalytic" evidence="3">
    <location>
        <begin position="143"/>
        <end position="288"/>
    </location>
</feature>
<keyword evidence="2" id="KW-0378">Hydrolase</keyword>
<dbReference type="eggNOG" id="COG3525">
    <property type="taxonomic scope" value="Bacteria"/>
</dbReference>
<dbReference type="Proteomes" id="UP000050949">
    <property type="component" value="Unassembled WGS sequence"/>
</dbReference>
<dbReference type="InterPro" id="IPR015883">
    <property type="entry name" value="Glyco_hydro_20_cat"/>
</dbReference>
<dbReference type="PANTHER" id="PTHR21040:SF8">
    <property type="entry name" value="BCDNA.GH04120"/>
    <property type="match status" value="1"/>
</dbReference>